<dbReference type="InterPro" id="IPR033913">
    <property type="entry name" value="MTH1175_dom"/>
</dbReference>
<dbReference type="InterPro" id="IPR036105">
    <property type="entry name" value="DiNase_FeMo-co_biosyn_sf"/>
</dbReference>
<dbReference type="InterPro" id="IPR003731">
    <property type="entry name" value="Di-Nase_FeMo-co_biosynth"/>
</dbReference>
<evidence type="ECO:0000313" key="3">
    <source>
        <dbReference type="Proteomes" id="UP000233256"/>
    </source>
</evidence>
<feature type="domain" description="Dinitrogenase iron-molybdenum cofactor biosynthesis" evidence="1">
    <location>
        <begin position="14"/>
        <end position="103"/>
    </location>
</feature>
<accession>A0A2N1PL84</accession>
<dbReference type="SUPFAM" id="SSF53146">
    <property type="entry name" value="Nitrogenase accessory factor-like"/>
    <property type="match status" value="1"/>
</dbReference>
<proteinExistence type="predicted"/>
<protein>
    <submittedName>
        <fullName evidence="2">Dinitrogenase iron-molybdenum cofactor biosynthesis protein</fullName>
    </submittedName>
</protein>
<dbReference type="AlphaFoldDB" id="A0A2N1PL84"/>
<dbReference type="Proteomes" id="UP000233256">
    <property type="component" value="Unassembled WGS sequence"/>
</dbReference>
<sequence>MKIAISTTGNTLNASMDQRFGRASMFIVWDSDSASFTTVRNDQNMQAAQGAGIQSARNVANAGVNAVITGHCGPKAFRALSAAGIAVYNCAAATVAQALDMYNAGELTQASTADVEGHWV</sequence>
<comment type="caution">
    <text evidence="2">The sequence shown here is derived from an EMBL/GenBank/DDBJ whole genome shotgun (WGS) entry which is preliminary data.</text>
</comment>
<dbReference type="PANTHER" id="PTHR42983">
    <property type="entry name" value="DINITROGENASE IRON-MOLYBDENUM COFACTOR PROTEIN-RELATED"/>
    <property type="match status" value="1"/>
</dbReference>
<dbReference type="EMBL" id="PGXC01000025">
    <property type="protein sequence ID" value="PKK89101.1"/>
    <property type="molecule type" value="Genomic_DNA"/>
</dbReference>
<evidence type="ECO:0000313" key="2">
    <source>
        <dbReference type="EMBL" id="PKK89101.1"/>
    </source>
</evidence>
<name>A0A2N1PL84_9BACT</name>
<dbReference type="Gene3D" id="3.30.420.130">
    <property type="entry name" value="Dinitrogenase iron-molybdenum cofactor biosynthesis domain"/>
    <property type="match status" value="1"/>
</dbReference>
<dbReference type="PANTHER" id="PTHR42983:SF1">
    <property type="entry name" value="IRON-MOLYBDENUM PROTEIN"/>
    <property type="match status" value="1"/>
</dbReference>
<dbReference type="CDD" id="cd00851">
    <property type="entry name" value="MTH1175"/>
    <property type="match status" value="1"/>
</dbReference>
<reference evidence="2 3" key="1">
    <citation type="journal article" date="2017" name="ISME J.">
        <title>Potential for microbial H2 and metal transformations associated with novel bacteria and archaea in deep terrestrial subsurface sediments.</title>
        <authorList>
            <person name="Hernsdorf A.W."/>
            <person name="Amano Y."/>
            <person name="Miyakawa K."/>
            <person name="Ise K."/>
            <person name="Suzuki Y."/>
            <person name="Anantharaman K."/>
            <person name="Probst A."/>
            <person name="Burstein D."/>
            <person name="Thomas B.C."/>
            <person name="Banfield J.F."/>
        </authorList>
    </citation>
    <scope>NUCLEOTIDE SEQUENCE [LARGE SCALE GENOMIC DNA]</scope>
    <source>
        <strain evidence="2">HGW-Wallbacteria-1</strain>
    </source>
</reference>
<evidence type="ECO:0000259" key="1">
    <source>
        <dbReference type="Pfam" id="PF02579"/>
    </source>
</evidence>
<gene>
    <name evidence="2" type="ORF">CVV64_15860</name>
</gene>
<dbReference type="Pfam" id="PF02579">
    <property type="entry name" value="Nitro_FeMo-Co"/>
    <property type="match status" value="1"/>
</dbReference>
<organism evidence="2 3">
    <name type="scientific">Candidatus Wallbacteria bacterium HGW-Wallbacteria-1</name>
    <dbReference type="NCBI Taxonomy" id="2013854"/>
    <lineage>
        <taxon>Bacteria</taxon>
        <taxon>Candidatus Walliibacteriota</taxon>
    </lineage>
</organism>